<evidence type="ECO:0000313" key="2">
    <source>
        <dbReference type="Proteomes" id="UP001144978"/>
    </source>
</evidence>
<comment type="caution">
    <text evidence="1">The sequence shown here is derived from an EMBL/GenBank/DDBJ whole genome shotgun (WGS) entry which is preliminary data.</text>
</comment>
<reference evidence="1" key="1">
    <citation type="submission" date="2022-08" db="EMBL/GenBank/DDBJ databases">
        <title>Genome Sequence of Pycnoporus sanguineus.</title>
        <authorList>
            <person name="Buettner E."/>
        </authorList>
    </citation>
    <scope>NUCLEOTIDE SEQUENCE</scope>
    <source>
        <strain evidence="1">CG-C14</strain>
    </source>
</reference>
<dbReference type="Proteomes" id="UP001144978">
    <property type="component" value="Unassembled WGS sequence"/>
</dbReference>
<proteinExistence type="predicted"/>
<accession>A0ACC1NGV4</accession>
<name>A0ACC1NGV4_9APHY</name>
<sequence>MVLQFVYPAVNAVIPSKYWPHTLVAATVLAVIYAYAQGRQTTRERDLHARVILLTVSPARTNLSRNVDTEPCDCTAVWHSAAAGLVVGG</sequence>
<evidence type="ECO:0000313" key="1">
    <source>
        <dbReference type="EMBL" id="KAJ2978284.1"/>
    </source>
</evidence>
<protein>
    <submittedName>
        <fullName evidence="1">Uncharacterized protein</fullName>
    </submittedName>
</protein>
<gene>
    <name evidence="1" type="ORF">NUW54_g11307</name>
</gene>
<keyword evidence="2" id="KW-1185">Reference proteome</keyword>
<organism evidence="1 2">
    <name type="scientific">Trametes sanguinea</name>
    <dbReference type="NCBI Taxonomy" id="158606"/>
    <lineage>
        <taxon>Eukaryota</taxon>
        <taxon>Fungi</taxon>
        <taxon>Dikarya</taxon>
        <taxon>Basidiomycota</taxon>
        <taxon>Agaricomycotina</taxon>
        <taxon>Agaricomycetes</taxon>
        <taxon>Polyporales</taxon>
        <taxon>Polyporaceae</taxon>
        <taxon>Trametes</taxon>
    </lineage>
</organism>
<dbReference type="EMBL" id="JANSHE010004367">
    <property type="protein sequence ID" value="KAJ2978284.1"/>
    <property type="molecule type" value="Genomic_DNA"/>
</dbReference>